<dbReference type="InterPro" id="IPR056543">
    <property type="entry name" value="Ig-like_POM152_9th"/>
</dbReference>
<feature type="transmembrane region" description="Helical" evidence="1">
    <location>
        <begin position="110"/>
        <end position="136"/>
    </location>
</feature>
<proteinExistence type="predicted"/>
<dbReference type="RefSeq" id="XP_007375114.1">
    <property type="nucleotide sequence ID" value="XM_007375052.1"/>
</dbReference>
<dbReference type="Proteomes" id="UP000000709">
    <property type="component" value="Unassembled WGS sequence"/>
</dbReference>
<dbReference type="AlphaFoldDB" id="G3AKJ4"/>
<dbReference type="InterPro" id="IPR056540">
    <property type="entry name" value="TMD_POM152"/>
</dbReference>
<evidence type="ECO:0000259" key="3">
    <source>
        <dbReference type="Pfam" id="PF24097"/>
    </source>
</evidence>
<dbReference type="GO" id="GO:0017056">
    <property type="term" value="F:structural constituent of nuclear pore"/>
    <property type="evidence" value="ECO:0007669"/>
    <property type="project" value="InterPro"/>
</dbReference>
<evidence type="ECO:0000259" key="4">
    <source>
        <dbReference type="Pfam" id="PF24312"/>
    </source>
</evidence>
<dbReference type="Pfam" id="PF24527">
    <property type="entry name" value="Ig-like_Pom152_9"/>
    <property type="match status" value="1"/>
</dbReference>
<feature type="transmembrane region" description="Helical" evidence="1">
    <location>
        <begin position="37"/>
        <end position="57"/>
    </location>
</feature>
<dbReference type="GO" id="GO:0006606">
    <property type="term" value="P:protein import into nucleus"/>
    <property type="evidence" value="ECO:0007669"/>
    <property type="project" value="TreeGrafter"/>
</dbReference>
<dbReference type="PANTHER" id="PTHR28206:SF1">
    <property type="entry name" value="NUCLEOPORIN POM152"/>
    <property type="match status" value="1"/>
</dbReference>
<dbReference type="OrthoDB" id="10253254at2759"/>
<dbReference type="GO" id="GO:0070762">
    <property type="term" value="C:nuclear pore transmembrane ring"/>
    <property type="evidence" value="ECO:0007669"/>
    <property type="project" value="TreeGrafter"/>
</dbReference>
<evidence type="ECO:0000256" key="1">
    <source>
        <dbReference type="SAM" id="Phobius"/>
    </source>
</evidence>
<feature type="domain" description="Nucleoporin POM152 Ig-like" evidence="4">
    <location>
        <begin position="728"/>
        <end position="813"/>
    </location>
</feature>
<keyword evidence="8" id="KW-1185">Reference proteome</keyword>
<protein>
    <recommendedName>
        <fullName evidence="9">Nucleoporin</fullName>
    </recommendedName>
</protein>
<dbReference type="HOGENOM" id="CLU_002415_0_0_1"/>
<organism evidence="8">
    <name type="scientific">Spathaspora passalidarum (strain NRRL Y-27907 / 11-Y1)</name>
    <dbReference type="NCBI Taxonomy" id="619300"/>
    <lineage>
        <taxon>Eukaryota</taxon>
        <taxon>Fungi</taxon>
        <taxon>Dikarya</taxon>
        <taxon>Ascomycota</taxon>
        <taxon>Saccharomycotina</taxon>
        <taxon>Pichiomycetes</taxon>
        <taxon>Debaryomycetaceae</taxon>
        <taxon>Spathaspora</taxon>
    </lineage>
</organism>
<evidence type="ECO:0000259" key="2">
    <source>
        <dbReference type="Pfam" id="PF23664"/>
    </source>
</evidence>
<dbReference type="InterPro" id="IPR037701">
    <property type="entry name" value="Pom152"/>
</dbReference>
<dbReference type="STRING" id="619300.G3AKJ4"/>
<sequence length="1228" mass="140637">MDDSDDEVIYLDELRSNKYEDSPLIPTHILDQAQQRIFIVSLFILIQSWKIYDLILIKSDTFVDTQLTQLTSYSFMLKYIILDGLFLWILPVLNIQYLTFTPLKTLLFTFVAYTISWFMISSFGFPLVSNLFLPIWKFFLQKNELNIVGESIDRNKVIDIESHFKGKLTIHYLPDSSAKMNPFHYDKMCLESNSIIPMPIEFNTTSGIGYLQIQQTTADNEVNYVNYTGNSLRKMFRQDYSHLQKYKQFKPDQNIFYLEYPISEPGKYRIAKVLDKKGNNIRTYKSEFMITNCPSVKFFYPANLENVKCMGKDISLDAPWLDSVSTIPSYVRVNVKQDGSDVKTLNITLESQHDLPLKPIQLTKNVLEAELSKYNDLFKTNRRSSNIEFQLLDITDSFGNMKRYNPLSKDKDVWYKLQLKQASTLKLKPMVQDLLVNGELFLKFDNIQQIQDYPIDVTAQFSNSSNMFELSHTFNSRIELEKGFKVNQPGLYKLISAHDNFCPCKIIAEPITVKLALPPSLDISARSVNDKCLGNIGYNFDFNFTGKPPFRVGYQVYHNQSGTLRALGQNRRNLVSNDYKYSFKFKPDDPGSYTIIFHQLTDANYQQVPTILDKKKYSYSTYFNQASQVGFQVQNRKLTTCFGQTSSLPLYFKGNGPFSFTYQFIEVGTSQVLDSKQVNNVEDFTINTPENLIGKSYDVKVSNAKDKFGCDAIIHDKSVRIISRPNIPELEFTNIKQNIRIAEGDSVGLPLKFKSSIGQTGNDKIEVKFSSGDSTKVIPAVMRGNSIIVKQAGNYSLSSFSNNGCPGIISSEKTIEISYYPKPSIEIVANELKQHRDHNTLHLTPICVGCSNEITLKLTGKAPFELDYQIKLPNGKVESHTMNIETDEIKINLPTRRSGIYEHQFMRVFDALYTRRNTAVDKTIPKILYQVNSLPNGKFILDNRLVQICENKLQNGVIATLPVELSGEYPFDIDMILKNEQTGKEQSVQFKSVNEPYLKLLNSQFFSLGDYSVRFSKIVDGNGCEQTKFSANDKFIISITETPDIFKSDNRYHYCIGDHVSYNLTGIPPFTITYQFNSKVKTTQSYYEFRRLSSKAGKLSIQSLQDSGASECKVSFNSDKYSSLELEVHDLPTVEINKGDYIIEDLHQGDQTELIFTFIGTPPFQVTYIRTVEILLNKKPQKKLVEKETIKDIWENEIVIPASLEGTYEAIEVRDKYCQASRAITYIE</sequence>
<evidence type="ECO:0000259" key="6">
    <source>
        <dbReference type="Pfam" id="PF24527"/>
    </source>
</evidence>
<gene>
    <name evidence="7" type="ORF">SPAPADRAFT_50460</name>
</gene>
<evidence type="ECO:0000313" key="8">
    <source>
        <dbReference type="Proteomes" id="UP000000709"/>
    </source>
</evidence>
<dbReference type="InterPro" id="IPR056541">
    <property type="entry name" value="Ig-like_POM152"/>
</dbReference>
<keyword evidence="1" id="KW-1133">Transmembrane helix</keyword>
<keyword evidence="1" id="KW-0812">Transmembrane</keyword>
<feature type="domain" description="Nucleoporin POM152 first Ig-like" evidence="5">
    <location>
        <begin position="177"/>
        <end position="290"/>
    </location>
</feature>
<dbReference type="GO" id="GO:0006999">
    <property type="term" value="P:nuclear pore organization"/>
    <property type="evidence" value="ECO:0007669"/>
    <property type="project" value="TreeGrafter"/>
</dbReference>
<dbReference type="InterPro" id="IPR056542">
    <property type="entry name" value="Ig-like_POM152_1st"/>
</dbReference>
<dbReference type="Pfam" id="PF24519">
    <property type="entry name" value="Ig-like_Pom152_1"/>
    <property type="match status" value="1"/>
</dbReference>
<accession>G3AKJ4</accession>
<evidence type="ECO:0000313" key="7">
    <source>
        <dbReference type="EMBL" id="EGW33599.1"/>
    </source>
</evidence>
<dbReference type="eggNOG" id="ENOG502QQ5B">
    <property type="taxonomic scope" value="Eukaryota"/>
</dbReference>
<feature type="domain" description="Nucleoporin POM152 ninth Ig-like" evidence="6">
    <location>
        <begin position="1043"/>
        <end position="1117"/>
    </location>
</feature>
<dbReference type="GeneID" id="18871443"/>
<dbReference type="FunCoup" id="G3AKJ4">
    <property type="interactions" value="101"/>
</dbReference>
<dbReference type="Pfam" id="PF24312">
    <property type="entry name" value="Ig-like_POM152"/>
    <property type="match status" value="1"/>
</dbReference>
<feature type="domain" description="Nucleoporin POM152 N-terminal transmembrane" evidence="3">
    <location>
        <begin position="31"/>
        <end position="122"/>
    </location>
</feature>
<dbReference type="Pfam" id="PF24097">
    <property type="entry name" value="TMD_POM152"/>
    <property type="match status" value="1"/>
</dbReference>
<dbReference type="PANTHER" id="PTHR28206">
    <property type="entry name" value="NUCLEOPORIN POM152"/>
    <property type="match status" value="1"/>
</dbReference>
<dbReference type="OMA" id="SAKMNPF"/>
<keyword evidence="1" id="KW-0472">Membrane</keyword>
<dbReference type="KEGG" id="spaa:SPAPADRAFT_50460"/>
<evidence type="ECO:0000259" key="5">
    <source>
        <dbReference type="Pfam" id="PF24519"/>
    </source>
</evidence>
<dbReference type="InParanoid" id="G3AKJ4"/>
<name>G3AKJ4_SPAPN</name>
<reference evidence="7 8" key="1">
    <citation type="journal article" date="2011" name="Proc. Natl. Acad. Sci. U.S.A.">
        <title>Comparative genomics of xylose-fermenting fungi for enhanced biofuel production.</title>
        <authorList>
            <person name="Wohlbach D.J."/>
            <person name="Kuo A."/>
            <person name="Sato T.K."/>
            <person name="Potts K.M."/>
            <person name="Salamov A.A."/>
            <person name="LaButti K.M."/>
            <person name="Sun H."/>
            <person name="Clum A."/>
            <person name="Pangilinan J.L."/>
            <person name="Lindquist E.A."/>
            <person name="Lucas S."/>
            <person name="Lapidus A."/>
            <person name="Jin M."/>
            <person name="Gunawan C."/>
            <person name="Balan V."/>
            <person name="Dale B.E."/>
            <person name="Jeffries T.W."/>
            <person name="Zinkel R."/>
            <person name="Barry K.W."/>
            <person name="Grigoriev I.V."/>
            <person name="Gasch A.P."/>
        </authorList>
    </citation>
    <scope>NUCLEOTIDE SEQUENCE [LARGE SCALE GENOMIC DNA]</scope>
    <source>
        <strain evidence="8">NRRL Y-27907 / 11-Y1</strain>
    </source>
</reference>
<feature type="domain" description="Nucleoporin POM152 immunoglobulin-like" evidence="2">
    <location>
        <begin position="853"/>
        <end position="919"/>
    </location>
</feature>
<feature type="transmembrane region" description="Helical" evidence="1">
    <location>
        <begin position="77"/>
        <end position="98"/>
    </location>
</feature>
<feature type="domain" description="Nucleoporin POM152 immunoglobulin-like" evidence="2">
    <location>
        <begin position="517"/>
        <end position="625"/>
    </location>
</feature>
<dbReference type="Pfam" id="PF23664">
    <property type="entry name" value="Ig_Pom152"/>
    <property type="match status" value="2"/>
</dbReference>
<evidence type="ECO:0008006" key="9">
    <source>
        <dbReference type="Google" id="ProtNLM"/>
    </source>
</evidence>
<dbReference type="EMBL" id="GL996501">
    <property type="protein sequence ID" value="EGW33599.1"/>
    <property type="molecule type" value="Genomic_DNA"/>
</dbReference>
<dbReference type="InterPro" id="IPR056544">
    <property type="entry name" value="Ig_POM152"/>
</dbReference>